<evidence type="ECO:0000256" key="5">
    <source>
        <dbReference type="ARBA" id="ARBA00022553"/>
    </source>
</evidence>
<dbReference type="InterPro" id="IPR003661">
    <property type="entry name" value="HisK_dim/P_dom"/>
</dbReference>
<dbReference type="InterPro" id="IPR004358">
    <property type="entry name" value="Sig_transdc_His_kin-like_C"/>
</dbReference>
<dbReference type="InterPro" id="IPR036097">
    <property type="entry name" value="HisK_dim/P_sf"/>
</dbReference>
<evidence type="ECO:0000256" key="10">
    <source>
        <dbReference type="ARBA" id="ARBA00023012"/>
    </source>
</evidence>
<dbReference type="Pfam" id="PF00512">
    <property type="entry name" value="HisKA"/>
    <property type="match status" value="1"/>
</dbReference>
<dbReference type="EMBL" id="VBOY01000048">
    <property type="protein sequence ID" value="TMQ67130.1"/>
    <property type="molecule type" value="Genomic_DNA"/>
</dbReference>
<keyword evidence="8" id="KW-0418">Kinase</keyword>
<dbReference type="Pfam" id="PF02518">
    <property type="entry name" value="HATPase_c"/>
    <property type="match status" value="1"/>
</dbReference>
<dbReference type="PROSITE" id="PS50109">
    <property type="entry name" value="HIS_KIN"/>
    <property type="match status" value="1"/>
</dbReference>
<evidence type="ECO:0000256" key="4">
    <source>
        <dbReference type="ARBA" id="ARBA00022475"/>
    </source>
</evidence>
<feature type="transmembrane region" description="Helical" evidence="12">
    <location>
        <begin position="312"/>
        <end position="332"/>
    </location>
</feature>
<dbReference type="SUPFAM" id="SSF158472">
    <property type="entry name" value="HAMP domain-like"/>
    <property type="match status" value="1"/>
</dbReference>
<reference evidence="15 16" key="1">
    <citation type="journal article" date="2019" name="Nat. Microbiol.">
        <title>Mediterranean grassland soil C-N compound turnover is dependent on rainfall and depth, and is mediated by genomically divergent microorganisms.</title>
        <authorList>
            <person name="Diamond S."/>
            <person name="Andeer P.F."/>
            <person name="Li Z."/>
            <person name="Crits-Christoph A."/>
            <person name="Burstein D."/>
            <person name="Anantharaman K."/>
            <person name="Lane K.R."/>
            <person name="Thomas B.C."/>
            <person name="Pan C."/>
            <person name="Northen T.R."/>
            <person name="Banfield J.F."/>
        </authorList>
    </citation>
    <scope>NUCLEOTIDE SEQUENCE [LARGE SCALE GENOMIC DNA]</scope>
    <source>
        <strain evidence="15">WS_8</strain>
    </source>
</reference>
<evidence type="ECO:0000256" key="3">
    <source>
        <dbReference type="ARBA" id="ARBA00012438"/>
    </source>
</evidence>
<dbReference type="Gene3D" id="3.30.565.10">
    <property type="entry name" value="Histidine kinase-like ATPase, C-terminal domain"/>
    <property type="match status" value="1"/>
</dbReference>
<evidence type="ECO:0000256" key="7">
    <source>
        <dbReference type="ARBA" id="ARBA00022692"/>
    </source>
</evidence>
<dbReference type="PRINTS" id="PR00344">
    <property type="entry name" value="BCTRLSENSOR"/>
</dbReference>
<gene>
    <name evidence="15" type="ORF">E6K78_05625</name>
</gene>
<proteinExistence type="predicted"/>
<dbReference type="SMART" id="SM00387">
    <property type="entry name" value="HATPase_c"/>
    <property type="match status" value="1"/>
</dbReference>
<dbReference type="SUPFAM" id="SSF103190">
    <property type="entry name" value="Sensory domain-like"/>
    <property type="match status" value="1"/>
</dbReference>
<dbReference type="SMART" id="SM00388">
    <property type="entry name" value="HisKA"/>
    <property type="match status" value="1"/>
</dbReference>
<dbReference type="CDD" id="cd00082">
    <property type="entry name" value="HisKA"/>
    <property type="match status" value="1"/>
</dbReference>
<feature type="transmembrane region" description="Helical" evidence="12">
    <location>
        <begin position="38"/>
        <end position="61"/>
    </location>
</feature>
<dbReference type="CDD" id="cd06225">
    <property type="entry name" value="HAMP"/>
    <property type="match status" value="1"/>
</dbReference>
<evidence type="ECO:0000259" key="14">
    <source>
        <dbReference type="PROSITE" id="PS50885"/>
    </source>
</evidence>
<dbReference type="Proteomes" id="UP000316609">
    <property type="component" value="Unassembled WGS sequence"/>
</dbReference>
<keyword evidence="10" id="KW-0902">Two-component regulatory system</keyword>
<dbReference type="Gene3D" id="3.30.450.20">
    <property type="entry name" value="PAS domain"/>
    <property type="match status" value="1"/>
</dbReference>
<dbReference type="AlphaFoldDB" id="A0A538TU26"/>
<evidence type="ECO:0000256" key="6">
    <source>
        <dbReference type="ARBA" id="ARBA00022679"/>
    </source>
</evidence>
<keyword evidence="12" id="KW-0472">Membrane</keyword>
<protein>
    <recommendedName>
        <fullName evidence="3">histidine kinase</fullName>
        <ecNumber evidence="3">2.7.13.3</ecNumber>
    </recommendedName>
</protein>
<keyword evidence="7 12" id="KW-0812">Transmembrane</keyword>
<dbReference type="InterPro" id="IPR029150">
    <property type="entry name" value="dCache_3"/>
</dbReference>
<dbReference type="InterPro" id="IPR050736">
    <property type="entry name" value="Sensor_HK_Regulatory"/>
</dbReference>
<dbReference type="InterPro" id="IPR003594">
    <property type="entry name" value="HATPase_dom"/>
</dbReference>
<evidence type="ECO:0000256" key="8">
    <source>
        <dbReference type="ARBA" id="ARBA00022777"/>
    </source>
</evidence>
<dbReference type="InterPro" id="IPR036890">
    <property type="entry name" value="HATPase_C_sf"/>
</dbReference>
<feature type="compositionally biased region" description="Basic and acidic residues" evidence="11">
    <location>
        <begin position="9"/>
        <end position="20"/>
    </location>
</feature>
<feature type="domain" description="HAMP" evidence="14">
    <location>
        <begin position="333"/>
        <end position="385"/>
    </location>
</feature>
<dbReference type="PROSITE" id="PS50885">
    <property type="entry name" value="HAMP"/>
    <property type="match status" value="1"/>
</dbReference>
<dbReference type="PANTHER" id="PTHR43711">
    <property type="entry name" value="TWO-COMPONENT HISTIDINE KINASE"/>
    <property type="match status" value="1"/>
</dbReference>
<name>A0A538TU26_UNCEI</name>
<evidence type="ECO:0000256" key="11">
    <source>
        <dbReference type="SAM" id="MobiDB-lite"/>
    </source>
</evidence>
<dbReference type="SUPFAM" id="SSF55874">
    <property type="entry name" value="ATPase domain of HSP90 chaperone/DNA topoisomerase II/histidine kinase"/>
    <property type="match status" value="1"/>
</dbReference>
<feature type="domain" description="Histidine kinase" evidence="13">
    <location>
        <begin position="400"/>
        <end position="627"/>
    </location>
</feature>
<dbReference type="PANTHER" id="PTHR43711:SF1">
    <property type="entry name" value="HISTIDINE KINASE 1"/>
    <property type="match status" value="1"/>
</dbReference>
<accession>A0A538TU26</accession>
<comment type="subcellular location">
    <subcellularLocation>
        <location evidence="2">Cell membrane</location>
        <topology evidence="2">Multi-pass membrane protein</topology>
    </subcellularLocation>
</comment>
<dbReference type="GO" id="GO:0000155">
    <property type="term" value="F:phosphorelay sensor kinase activity"/>
    <property type="evidence" value="ECO:0007669"/>
    <property type="project" value="InterPro"/>
</dbReference>
<evidence type="ECO:0000259" key="13">
    <source>
        <dbReference type="PROSITE" id="PS50109"/>
    </source>
</evidence>
<dbReference type="Gene3D" id="1.10.287.130">
    <property type="match status" value="1"/>
</dbReference>
<evidence type="ECO:0000256" key="1">
    <source>
        <dbReference type="ARBA" id="ARBA00000085"/>
    </source>
</evidence>
<keyword evidence="5" id="KW-0597">Phosphoprotein</keyword>
<sequence>MASGIAGEKSQDRDSGPRRRDAGLEAVKPLRFGLRWKLLLFTVLPPAALTVGTLLSVNFNLSRHLQANIRESLTRSATVFETMLAARSRALEVAAQVIVRDPRFFSALTLPVSHEDPQFRATVAGVAKDFNRITGADLFEVLDRQGNLLASVAPRSSTREGRRELLRSALKGHAITGVLVERRGHDQVTVTPVIADGRVVGVLMLGASIGESLARDLRAMTRSEVTFFSGLSSTGSTLQDPEDVSALRKMLGSLGEDPAAQPDRVLETRGATEPHLTLVRHLPHSKPEDHQLYVLQRSLGAETTFLRNIRSVLVRLGIVALVAALAMGFTVAERITRPVRRLVRGAEEMERGNYDYPLQVFRRDEIGYLAERFNDMRQRQHAYVMSLQEVGRLKSEFISIASHELRTPISVIKGFVELFAHGSLGDVSPKQRQALGAIEHSLQNLVRIAEDATRMAQIEGDRLNLTIAELQVDSLVDQASAAAMADAPHRDLTVTVEVEPNLGPIFVDGPRMTQAVANLVRNAIRFTPDGGLIDVVARGDDDHIAIEVRDNGVGIPDEKRRHLFSRPFSHRDSLNHHSSGTLEFNSAGLGLGLLIVRGIVEAHGGVVGVESKVRRGSTFVIRVPRDCRRVSAAA</sequence>
<keyword evidence="9 12" id="KW-1133">Transmembrane helix</keyword>
<dbReference type="Pfam" id="PF00672">
    <property type="entry name" value="HAMP"/>
    <property type="match status" value="1"/>
</dbReference>
<comment type="catalytic activity">
    <reaction evidence="1">
        <text>ATP + protein L-histidine = ADP + protein N-phospho-L-histidine.</text>
        <dbReference type="EC" id="2.7.13.3"/>
    </reaction>
</comment>
<dbReference type="GO" id="GO:0005886">
    <property type="term" value="C:plasma membrane"/>
    <property type="evidence" value="ECO:0007669"/>
    <property type="project" value="UniProtKB-SubCell"/>
</dbReference>
<organism evidence="15 16">
    <name type="scientific">Eiseniibacteriota bacterium</name>
    <dbReference type="NCBI Taxonomy" id="2212470"/>
    <lineage>
        <taxon>Bacteria</taxon>
        <taxon>Candidatus Eiseniibacteriota</taxon>
    </lineage>
</organism>
<dbReference type="InterPro" id="IPR029151">
    <property type="entry name" value="Sensor-like_sf"/>
</dbReference>
<dbReference type="Pfam" id="PF14827">
    <property type="entry name" value="dCache_3"/>
    <property type="match status" value="1"/>
</dbReference>
<comment type="caution">
    <text evidence="15">The sequence shown here is derived from an EMBL/GenBank/DDBJ whole genome shotgun (WGS) entry which is preliminary data.</text>
</comment>
<keyword evidence="4" id="KW-1003">Cell membrane</keyword>
<evidence type="ECO:0000256" key="2">
    <source>
        <dbReference type="ARBA" id="ARBA00004651"/>
    </source>
</evidence>
<evidence type="ECO:0000313" key="15">
    <source>
        <dbReference type="EMBL" id="TMQ67130.1"/>
    </source>
</evidence>
<evidence type="ECO:0000256" key="9">
    <source>
        <dbReference type="ARBA" id="ARBA00022989"/>
    </source>
</evidence>
<dbReference type="SMART" id="SM00304">
    <property type="entry name" value="HAMP"/>
    <property type="match status" value="1"/>
</dbReference>
<dbReference type="CDD" id="cd00075">
    <property type="entry name" value="HATPase"/>
    <property type="match status" value="1"/>
</dbReference>
<evidence type="ECO:0000313" key="16">
    <source>
        <dbReference type="Proteomes" id="UP000316609"/>
    </source>
</evidence>
<keyword evidence="6" id="KW-0808">Transferase</keyword>
<feature type="region of interest" description="Disordered" evidence="11">
    <location>
        <begin position="1"/>
        <end position="20"/>
    </location>
</feature>
<dbReference type="SUPFAM" id="SSF47384">
    <property type="entry name" value="Homodimeric domain of signal transducing histidine kinase"/>
    <property type="match status" value="1"/>
</dbReference>
<evidence type="ECO:0000256" key="12">
    <source>
        <dbReference type="SAM" id="Phobius"/>
    </source>
</evidence>
<dbReference type="InterPro" id="IPR003660">
    <property type="entry name" value="HAMP_dom"/>
</dbReference>
<dbReference type="EC" id="2.7.13.3" evidence="3"/>
<dbReference type="InterPro" id="IPR005467">
    <property type="entry name" value="His_kinase_dom"/>
</dbReference>
<dbReference type="Gene3D" id="6.10.340.10">
    <property type="match status" value="1"/>
</dbReference>